<dbReference type="GO" id="GO:0003700">
    <property type="term" value="F:DNA-binding transcription factor activity"/>
    <property type="evidence" value="ECO:0007669"/>
    <property type="project" value="TreeGrafter"/>
</dbReference>
<evidence type="ECO:0000313" key="4">
    <source>
        <dbReference type="Proteomes" id="UP000887540"/>
    </source>
</evidence>
<dbReference type="AlphaFoldDB" id="A0A914CUA1"/>
<protein>
    <submittedName>
        <fullName evidence="5">NR LBD domain-containing protein</fullName>
    </submittedName>
</protein>
<dbReference type="WBParaSite" id="ACRNAN_scaffold141.g17815.t2">
    <property type="protein sequence ID" value="ACRNAN_scaffold141.g17815.t2"/>
    <property type="gene ID" value="ACRNAN_scaffold141.g17815"/>
</dbReference>
<reference evidence="5" key="1">
    <citation type="submission" date="2022-11" db="UniProtKB">
        <authorList>
            <consortium name="WormBaseParasite"/>
        </authorList>
    </citation>
    <scope>IDENTIFICATION</scope>
</reference>
<dbReference type="PANTHER" id="PTHR46011:SF6">
    <property type="entry name" value="HIGH ZINC ACTIVATED NUCLEAR RECEPTOR PROTEIN"/>
    <property type="match status" value="1"/>
</dbReference>
<keyword evidence="1" id="KW-0805">Transcription regulation</keyword>
<keyword evidence="3" id="KW-0675">Receptor</keyword>
<evidence type="ECO:0000256" key="2">
    <source>
        <dbReference type="ARBA" id="ARBA00023163"/>
    </source>
</evidence>
<dbReference type="SUPFAM" id="SSF48508">
    <property type="entry name" value="Nuclear receptor ligand-binding domain"/>
    <property type="match status" value="1"/>
</dbReference>
<dbReference type="GO" id="GO:0005634">
    <property type="term" value="C:nucleus"/>
    <property type="evidence" value="ECO:0007669"/>
    <property type="project" value="TreeGrafter"/>
</dbReference>
<dbReference type="Proteomes" id="UP000887540">
    <property type="component" value="Unplaced"/>
</dbReference>
<dbReference type="InterPro" id="IPR035500">
    <property type="entry name" value="NHR-like_dom_sf"/>
</dbReference>
<dbReference type="PANTHER" id="PTHR46011">
    <property type="entry name" value="NUCLEAR HORMONE RECEPTOR FAMILY MEMBER NHR-86-RELATED"/>
    <property type="match status" value="1"/>
</dbReference>
<sequence length="361" mass="41943">MQVGIVHNRSQTVHKRLTEASVTENIENPNNGIGQELSSPLKINAVSVFYHTDGSDVQDVVSDNIYNSNNGQIPEQTIPMQPNASKNSILDKALQGVNVVLNYQKTLYIVEHPNKPLMNLEYEMIRKSDWNRIERCCMHVINYMLTEHFEPYHLMQQNEKKIIIKNTATNILFLLKCYQTSKYFPNPEDNRFVTHYGYYNSPDTNEYFFANEASQNKEECFKNHNICLGHLRAITNKLVTYDFGEVDLAALSYLIFALECENHALYKNIIETNKNLLFYEYLKIIANTYGFEKAGVKFGNVLSLQNDFTKLQRKLYEFRIMGKLFFSSDFVDIWDELLCENQETTSIPILVPNKHHVDNKC</sequence>
<evidence type="ECO:0000256" key="3">
    <source>
        <dbReference type="ARBA" id="ARBA00023170"/>
    </source>
</evidence>
<keyword evidence="2" id="KW-0804">Transcription</keyword>
<proteinExistence type="predicted"/>
<evidence type="ECO:0000313" key="5">
    <source>
        <dbReference type="WBParaSite" id="ACRNAN_scaffold141.g17815.t2"/>
    </source>
</evidence>
<evidence type="ECO:0000256" key="1">
    <source>
        <dbReference type="ARBA" id="ARBA00023015"/>
    </source>
</evidence>
<keyword evidence="4" id="KW-1185">Reference proteome</keyword>
<accession>A0A914CUA1</accession>
<name>A0A914CUA1_9BILA</name>
<organism evidence="4 5">
    <name type="scientific">Acrobeloides nanus</name>
    <dbReference type="NCBI Taxonomy" id="290746"/>
    <lineage>
        <taxon>Eukaryota</taxon>
        <taxon>Metazoa</taxon>
        <taxon>Ecdysozoa</taxon>
        <taxon>Nematoda</taxon>
        <taxon>Chromadorea</taxon>
        <taxon>Rhabditida</taxon>
        <taxon>Tylenchina</taxon>
        <taxon>Cephalobomorpha</taxon>
        <taxon>Cephaloboidea</taxon>
        <taxon>Cephalobidae</taxon>
        <taxon>Acrobeloides</taxon>
    </lineage>
</organism>